<evidence type="ECO:0000313" key="1">
    <source>
        <dbReference type="EMBL" id="GHH62530.1"/>
    </source>
</evidence>
<dbReference type="EMBL" id="BNAR01000028">
    <property type="protein sequence ID" value="GHH62530.1"/>
    <property type="molecule type" value="Genomic_DNA"/>
</dbReference>
<accession>A0ABQ3MVA2</accession>
<sequence length="60" mass="6768">MSEVWVTSYTSYTSYTTPQLSQVVGPLPPLDFLRTNMSGARTVLHQVEALTSLRHLELED</sequence>
<gene>
    <name evidence="1" type="ORF">GCM10017774_90570</name>
</gene>
<dbReference type="Proteomes" id="UP000605568">
    <property type="component" value="Unassembled WGS sequence"/>
</dbReference>
<evidence type="ECO:0000313" key="2">
    <source>
        <dbReference type="Proteomes" id="UP000605568"/>
    </source>
</evidence>
<organism evidence="1 2">
    <name type="scientific">Lentzea cavernae</name>
    <dbReference type="NCBI Taxonomy" id="2020703"/>
    <lineage>
        <taxon>Bacteria</taxon>
        <taxon>Bacillati</taxon>
        <taxon>Actinomycetota</taxon>
        <taxon>Actinomycetes</taxon>
        <taxon>Pseudonocardiales</taxon>
        <taxon>Pseudonocardiaceae</taxon>
        <taxon>Lentzea</taxon>
    </lineage>
</organism>
<name>A0ABQ3MVA2_9PSEU</name>
<comment type="caution">
    <text evidence="1">The sequence shown here is derived from an EMBL/GenBank/DDBJ whole genome shotgun (WGS) entry which is preliminary data.</text>
</comment>
<reference evidence="2" key="1">
    <citation type="journal article" date="2019" name="Int. J. Syst. Evol. Microbiol.">
        <title>The Global Catalogue of Microorganisms (GCM) 10K type strain sequencing project: providing services to taxonomists for standard genome sequencing and annotation.</title>
        <authorList>
            <consortium name="The Broad Institute Genomics Platform"/>
            <consortium name="The Broad Institute Genome Sequencing Center for Infectious Disease"/>
            <person name="Wu L."/>
            <person name="Ma J."/>
        </authorList>
    </citation>
    <scope>NUCLEOTIDE SEQUENCE [LARGE SCALE GENOMIC DNA]</scope>
    <source>
        <strain evidence="2">CGMCC 4.7367</strain>
    </source>
</reference>
<protein>
    <submittedName>
        <fullName evidence="1">Uncharacterized protein</fullName>
    </submittedName>
</protein>
<proteinExistence type="predicted"/>
<keyword evidence="2" id="KW-1185">Reference proteome</keyword>